<dbReference type="EMBL" id="CP019474">
    <property type="protein sequence ID" value="UQC78943.1"/>
    <property type="molecule type" value="Genomic_DNA"/>
</dbReference>
<dbReference type="Proteomes" id="UP000830671">
    <property type="component" value="Chromosome 2"/>
</dbReference>
<sequence length="447" mass="50005">MLSGKKGSKGPKTGLSQAIRRLAPVLHSGSSDNAQSTTVVTVYAQSNNVIQRIRRRRSKKFPATFQDKRSGNFHTVLRFVLGASDYFPILQPHIDLYGAEFGLVLQTHDTQLSRYNSRVPHLCPAKVSWTPPVAMDSSVGLPEPRPRPSSVFPPSATETGFERPIGSVSRAKLQSPIGGILSGSSWSLDPLLRCCVTRGLGPLAGSENGPLSAWATCQPEEEVCNMVPRNTLREHLYLVRRYQWDKWDEKNEGEGWFDLHSGPGFVLVAFPSERGSRRPSPKRRTLSNLFLYLLTCNIMQGTQSVLKQKLQQLGPYASLGALVQEVPRTTPCYSLHFAGIKKMLLPAVLITFQLKRCHDTGFPIVKVLGKRNISKNFMLHLLFNSIIKEAVMFVVVFVGGRRMKVQSALKLQLIEEPMQFQKQLMEYSSVSEAFNIMPVFLSLYFIN</sequence>
<accession>A0A9Q8SKM2</accession>
<keyword evidence="1" id="KW-0472">Membrane</keyword>
<evidence type="ECO:0000256" key="1">
    <source>
        <dbReference type="SAM" id="Phobius"/>
    </source>
</evidence>
<dbReference type="GeneID" id="73338444"/>
<dbReference type="RefSeq" id="XP_049140577.1">
    <property type="nucleotide sequence ID" value="XM_049283434.1"/>
</dbReference>
<gene>
    <name evidence="2" type="ORF">CLUP02_04422</name>
</gene>
<dbReference type="AlphaFoldDB" id="A0A9Q8SKM2"/>
<dbReference type="KEGG" id="clup:CLUP02_04422"/>
<keyword evidence="3" id="KW-1185">Reference proteome</keyword>
<keyword evidence="1" id="KW-1133">Transmembrane helix</keyword>
<evidence type="ECO:0000313" key="3">
    <source>
        <dbReference type="Proteomes" id="UP000830671"/>
    </source>
</evidence>
<protein>
    <submittedName>
        <fullName evidence="2">Uncharacterized protein</fullName>
    </submittedName>
</protein>
<evidence type="ECO:0000313" key="2">
    <source>
        <dbReference type="EMBL" id="UQC78943.1"/>
    </source>
</evidence>
<proteinExistence type="predicted"/>
<organism evidence="2 3">
    <name type="scientific">Colletotrichum lupini</name>
    <dbReference type="NCBI Taxonomy" id="145971"/>
    <lineage>
        <taxon>Eukaryota</taxon>
        <taxon>Fungi</taxon>
        <taxon>Dikarya</taxon>
        <taxon>Ascomycota</taxon>
        <taxon>Pezizomycotina</taxon>
        <taxon>Sordariomycetes</taxon>
        <taxon>Hypocreomycetidae</taxon>
        <taxon>Glomerellales</taxon>
        <taxon>Glomerellaceae</taxon>
        <taxon>Colletotrichum</taxon>
        <taxon>Colletotrichum acutatum species complex</taxon>
    </lineage>
</organism>
<feature type="transmembrane region" description="Helical" evidence="1">
    <location>
        <begin position="377"/>
        <end position="400"/>
    </location>
</feature>
<keyword evidence="1" id="KW-0812">Transmembrane</keyword>
<name>A0A9Q8SKM2_9PEZI</name>
<reference evidence="2" key="1">
    <citation type="journal article" date="2021" name="Mol. Plant Microbe Interact.">
        <title>Complete Genome Sequence of the Plant-Pathogenic Fungus Colletotrichum lupini.</title>
        <authorList>
            <person name="Baroncelli R."/>
            <person name="Pensec F."/>
            <person name="Da Lio D."/>
            <person name="Boufleur T."/>
            <person name="Vicente I."/>
            <person name="Sarrocco S."/>
            <person name="Picot A."/>
            <person name="Baraldi E."/>
            <person name="Sukno S."/>
            <person name="Thon M."/>
            <person name="Le Floch G."/>
        </authorList>
    </citation>
    <scope>NUCLEOTIDE SEQUENCE</scope>
    <source>
        <strain evidence="2">IMI 504893</strain>
    </source>
</reference>